<protein>
    <submittedName>
        <fullName evidence="1">Uncharacterized protein</fullName>
    </submittedName>
</protein>
<sequence length="129" mass="14455">MSCSKPALAHGRGWLCATPIDGSSQMAGDGASASHCRAHCLLDEMPWCDVTGLRGLRLQDWPRCYRTMSQAGTPVVLHLIDMDNNEDEESSDANCVLFDHETFPSWWRTTTIPLNNTYRHLYDTGCPMH</sequence>
<evidence type="ECO:0000313" key="2">
    <source>
        <dbReference type="Proteomes" id="UP000604825"/>
    </source>
</evidence>
<organism evidence="1 2">
    <name type="scientific">Miscanthus lutarioriparius</name>
    <dbReference type="NCBI Taxonomy" id="422564"/>
    <lineage>
        <taxon>Eukaryota</taxon>
        <taxon>Viridiplantae</taxon>
        <taxon>Streptophyta</taxon>
        <taxon>Embryophyta</taxon>
        <taxon>Tracheophyta</taxon>
        <taxon>Spermatophyta</taxon>
        <taxon>Magnoliopsida</taxon>
        <taxon>Liliopsida</taxon>
        <taxon>Poales</taxon>
        <taxon>Poaceae</taxon>
        <taxon>PACMAD clade</taxon>
        <taxon>Panicoideae</taxon>
        <taxon>Andropogonodae</taxon>
        <taxon>Andropogoneae</taxon>
        <taxon>Saccharinae</taxon>
        <taxon>Miscanthus</taxon>
    </lineage>
</organism>
<comment type="caution">
    <text evidence="1">The sequence shown here is derived from an EMBL/GenBank/DDBJ whole genome shotgun (WGS) entry which is preliminary data.</text>
</comment>
<dbReference type="EMBL" id="CAJGYO010000014">
    <property type="protein sequence ID" value="CAD6268964.1"/>
    <property type="molecule type" value="Genomic_DNA"/>
</dbReference>
<gene>
    <name evidence="1" type="ORF">NCGR_LOCUS52269</name>
</gene>
<proteinExistence type="predicted"/>
<evidence type="ECO:0000313" key="1">
    <source>
        <dbReference type="EMBL" id="CAD6268964.1"/>
    </source>
</evidence>
<accession>A0A811RG62</accession>
<name>A0A811RG62_9POAL</name>
<dbReference type="AlphaFoldDB" id="A0A811RG62"/>
<dbReference type="Proteomes" id="UP000604825">
    <property type="component" value="Unassembled WGS sequence"/>
</dbReference>
<reference evidence="1" key="1">
    <citation type="submission" date="2020-10" db="EMBL/GenBank/DDBJ databases">
        <authorList>
            <person name="Han B."/>
            <person name="Lu T."/>
            <person name="Zhao Q."/>
            <person name="Huang X."/>
            <person name="Zhao Y."/>
        </authorList>
    </citation>
    <scope>NUCLEOTIDE SEQUENCE</scope>
</reference>
<keyword evidence="2" id="KW-1185">Reference proteome</keyword>